<keyword evidence="2" id="KW-1185">Reference proteome</keyword>
<sequence>MPRPTRSWWNDLPEPDRPDEGLPVELKVLLTVDSRRVVHDAADGLLPGRSVHYFDTPRLDLSRRGVVVRLRSVGEHRGDATVKIRRGAPARLPKPLRRHRDLAVEIDTLPDARHWSAALRKEIPADALQDVLRGRRELGDVLSGSQRMLYGALPRGGPDLCRLRRVGPVRVRRLRLATLDCGSRVVAETCRYPDGSRLVEVSAKCPAAMAAVAATEFTALLRALHVDTAPEQRTKTSTALDLLARAR</sequence>
<dbReference type="OrthoDB" id="5764514at2"/>
<proteinExistence type="predicted"/>
<dbReference type="RefSeq" id="WP_132420859.1">
    <property type="nucleotide sequence ID" value="NZ_SMFZ01000001.1"/>
</dbReference>
<evidence type="ECO:0000313" key="1">
    <source>
        <dbReference type="EMBL" id="TCK24412.1"/>
    </source>
</evidence>
<dbReference type="Proteomes" id="UP000295560">
    <property type="component" value="Unassembled WGS sequence"/>
</dbReference>
<dbReference type="AlphaFoldDB" id="A0A4R1I370"/>
<accession>A0A4R1I370</accession>
<organism evidence="1 2">
    <name type="scientific">Pseudonocardia endophytica</name>
    <dbReference type="NCBI Taxonomy" id="401976"/>
    <lineage>
        <taxon>Bacteria</taxon>
        <taxon>Bacillati</taxon>
        <taxon>Actinomycetota</taxon>
        <taxon>Actinomycetes</taxon>
        <taxon>Pseudonocardiales</taxon>
        <taxon>Pseudonocardiaceae</taxon>
        <taxon>Pseudonocardia</taxon>
    </lineage>
</organism>
<reference evidence="1 2" key="1">
    <citation type="submission" date="2019-03" db="EMBL/GenBank/DDBJ databases">
        <title>Sequencing the genomes of 1000 actinobacteria strains.</title>
        <authorList>
            <person name="Klenk H.-P."/>
        </authorList>
    </citation>
    <scope>NUCLEOTIDE SEQUENCE [LARGE SCALE GENOMIC DNA]</scope>
    <source>
        <strain evidence="1 2">DSM 44969</strain>
    </source>
</reference>
<gene>
    <name evidence="1" type="ORF">EV378_0184</name>
</gene>
<dbReference type="Gene3D" id="2.40.320.10">
    <property type="entry name" value="Hypothetical Protein Pfu-838710-001"/>
    <property type="match status" value="1"/>
</dbReference>
<protein>
    <recommendedName>
        <fullName evidence="3">CYTH domain-containing protein</fullName>
    </recommendedName>
</protein>
<comment type="caution">
    <text evidence="1">The sequence shown here is derived from an EMBL/GenBank/DDBJ whole genome shotgun (WGS) entry which is preliminary data.</text>
</comment>
<dbReference type="InterPro" id="IPR033469">
    <property type="entry name" value="CYTH-like_dom_sf"/>
</dbReference>
<dbReference type="SUPFAM" id="SSF55154">
    <property type="entry name" value="CYTH-like phosphatases"/>
    <property type="match status" value="1"/>
</dbReference>
<evidence type="ECO:0000313" key="2">
    <source>
        <dbReference type="Proteomes" id="UP000295560"/>
    </source>
</evidence>
<evidence type="ECO:0008006" key="3">
    <source>
        <dbReference type="Google" id="ProtNLM"/>
    </source>
</evidence>
<name>A0A4R1I370_PSEEN</name>
<dbReference type="EMBL" id="SMFZ01000001">
    <property type="protein sequence ID" value="TCK24412.1"/>
    <property type="molecule type" value="Genomic_DNA"/>
</dbReference>